<comment type="caution">
    <text evidence="1">The sequence shown here is derived from an EMBL/GenBank/DDBJ whole genome shotgun (WGS) entry which is preliminary data.</text>
</comment>
<keyword evidence="2" id="KW-1185">Reference proteome</keyword>
<reference evidence="1" key="1">
    <citation type="submission" date="2021-06" db="EMBL/GenBank/DDBJ databases">
        <title>Comparative genomics, transcriptomics and evolutionary studies reveal genomic signatures of adaptation to plant cell wall in hemibiotrophic fungi.</title>
        <authorList>
            <consortium name="DOE Joint Genome Institute"/>
            <person name="Baroncelli R."/>
            <person name="Diaz J.F."/>
            <person name="Benocci T."/>
            <person name="Peng M."/>
            <person name="Battaglia E."/>
            <person name="Haridas S."/>
            <person name="Andreopoulos W."/>
            <person name="Labutti K."/>
            <person name="Pangilinan J."/>
            <person name="Floch G.L."/>
            <person name="Makela M.R."/>
            <person name="Henrissat B."/>
            <person name="Grigoriev I.V."/>
            <person name="Crouch J.A."/>
            <person name="De Vries R.P."/>
            <person name="Sukno S.A."/>
            <person name="Thon M.R."/>
        </authorList>
    </citation>
    <scope>NUCLEOTIDE SEQUENCE</scope>
    <source>
        <strain evidence="1">MAFF235873</strain>
    </source>
</reference>
<gene>
    <name evidence="1" type="ORF">LX32DRAFT_191976</name>
</gene>
<proteinExistence type="predicted"/>
<dbReference type="AlphaFoldDB" id="A0AAD9H620"/>
<protein>
    <submittedName>
        <fullName evidence="1">Uncharacterized protein</fullName>
    </submittedName>
</protein>
<dbReference type="Proteomes" id="UP001232148">
    <property type="component" value="Unassembled WGS sequence"/>
</dbReference>
<evidence type="ECO:0000313" key="1">
    <source>
        <dbReference type="EMBL" id="KAK2022491.1"/>
    </source>
</evidence>
<sequence length="308" mass="35015">MDSEHRPAGHHSWPPSFLDLSTPVCKYKERHLPSAYSLPDQHRCTVLYPFETMGCNPSRPADGPQADVEQGPSSRYPLTIVRPPRYSYNEHNEACRVLRPWETRGAKSRSFTFVVHVINNSMLDRSQTLAQVRLLGHIQQLASVHRLQVLVKCLDYLSETDDDPNAADEKQLYLDMLAARSKAEIIRMWDHRPTGAIHQDLEEIATAEHRIGAVIEQIRWNRDLGDVDVKNQIEPEIVLQRSLQLLCYIGLVTEATYTKQPTNQLAVSVRPTRKSLTSQFPVNAAHVCRPDWAMTAPNTTGRLARRIA</sequence>
<accession>A0AAD9H620</accession>
<dbReference type="EMBL" id="MU843040">
    <property type="protein sequence ID" value="KAK2022491.1"/>
    <property type="molecule type" value="Genomic_DNA"/>
</dbReference>
<name>A0AAD9H620_9PEZI</name>
<organism evidence="1 2">
    <name type="scientific">Colletotrichum zoysiae</name>
    <dbReference type="NCBI Taxonomy" id="1216348"/>
    <lineage>
        <taxon>Eukaryota</taxon>
        <taxon>Fungi</taxon>
        <taxon>Dikarya</taxon>
        <taxon>Ascomycota</taxon>
        <taxon>Pezizomycotina</taxon>
        <taxon>Sordariomycetes</taxon>
        <taxon>Hypocreomycetidae</taxon>
        <taxon>Glomerellales</taxon>
        <taxon>Glomerellaceae</taxon>
        <taxon>Colletotrichum</taxon>
        <taxon>Colletotrichum graminicola species complex</taxon>
    </lineage>
</organism>
<evidence type="ECO:0000313" key="2">
    <source>
        <dbReference type="Proteomes" id="UP001232148"/>
    </source>
</evidence>